<sequence length="584" mass="69901">MMLTESTHNYDHILKNQIIFSNNKKYINSHNIDFFIKYNLDLQNQTTNSKQVIKETRENYMKEKENKTDEVNPKSFNLTDYLKLERNYLKMQFVQKDDNNKEKKSNKNENKNQKETSQIVKSLSDQYHLFSIFCEQTFERKKALPINLKNRAEEERYHGETNIKINTGNKLNFINKNAVKKEKEAENVITKNCKQFHTFSKIRITLIHLFEKLSYFSKVNKKYLYFEVLKILITTLRKQQTILKNQNKIPKDIKNLIFLNKNMKLELEIMINLMETENKIVKFQFTKALFQLFKVKKLIKKWKHLFLHFNKINNLFQINQIEIGLKDCHQKKHSFLYNYFFSKNAKTLPNTINNEEERKTEYPKLYLWVEQYYDLLISKMNLYYSSGLKKTHEVAKVKNRTKETDVIIDYIEQFVNKNKAKSFCLISYNSSVCQNSRSPLLSYNCENRQNGMNNKLTIQFEKNMTWPNESQLVEQLNWGISQYPTIFSYPKERQLDTGQYSSLISLVIDSQTELNKNKIIVHFYDKKLKLSFFLMKIQKNITAVLIYSKKKNNFDKKSFNFLTKLLKTLSNQCLFQNILNGAFF</sequence>
<dbReference type="SUPFAM" id="SSF160651">
    <property type="entry name" value="FLJ32549 C-terminal domain-like"/>
    <property type="match status" value="1"/>
</dbReference>
<keyword evidence="3" id="KW-1185">Reference proteome</keyword>
<dbReference type="InterPro" id="IPR018544">
    <property type="entry name" value="KICS_2"/>
</dbReference>
<feature type="region of interest" description="Disordered" evidence="1">
    <location>
        <begin position="93"/>
        <end position="117"/>
    </location>
</feature>
<dbReference type="Gene3D" id="1.10.3450.30">
    <property type="match status" value="1"/>
</dbReference>
<dbReference type="PANTHER" id="PTHR31581">
    <property type="entry name" value="KICSTOR COMPLEX PROTEIN C12ORF66"/>
    <property type="match status" value="1"/>
</dbReference>
<accession>A0ABQ8XNT1</accession>
<gene>
    <name evidence="2" type="ORF">M0813_00618</name>
</gene>
<evidence type="ECO:0000256" key="1">
    <source>
        <dbReference type="SAM" id="MobiDB-lite"/>
    </source>
</evidence>
<dbReference type="Pfam" id="PF09404">
    <property type="entry name" value="C12orf66_like"/>
    <property type="match status" value="2"/>
</dbReference>
<dbReference type="Proteomes" id="UP001150062">
    <property type="component" value="Unassembled WGS sequence"/>
</dbReference>
<dbReference type="PANTHER" id="PTHR31581:SF1">
    <property type="entry name" value="KICSTOR SUBUNIT 2"/>
    <property type="match status" value="1"/>
</dbReference>
<dbReference type="InterPro" id="IPR038060">
    <property type="entry name" value="C12orf66-like_central_sf"/>
</dbReference>
<evidence type="ECO:0000313" key="2">
    <source>
        <dbReference type="EMBL" id="KAJ6233985.1"/>
    </source>
</evidence>
<organism evidence="2 3">
    <name type="scientific">Anaeramoeba flamelloides</name>
    <dbReference type="NCBI Taxonomy" id="1746091"/>
    <lineage>
        <taxon>Eukaryota</taxon>
        <taxon>Metamonada</taxon>
        <taxon>Anaeramoebidae</taxon>
        <taxon>Anaeramoeba</taxon>
    </lineage>
</organism>
<evidence type="ECO:0000313" key="3">
    <source>
        <dbReference type="Proteomes" id="UP001150062"/>
    </source>
</evidence>
<name>A0ABQ8XNT1_9EUKA</name>
<dbReference type="SUPFAM" id="SSF158548">
    <property type="entry name" value="FLJ32549 domain-like"/>
    <property type="match status" value="1"/>
</dbReference>
<protein>
    <submittedName>
        <fullName evidence="2">Kicstor complex protein c12orf66</fullName>
    </submittedName>
</protein>
<reference evidence="2" key="1">
    <citation type="submission" date="2022-08" db="EMBL/GenBank/DDBJ databases">
        <title>Novel sulfate-reducing endosymbionts in the free-living metamonad Anaeramoeba.</title>
        <authorList>
            <person name="Jerlstrom-Hultqvist J."/>
            <person name="Cepicka I."/>
            <person name="Gallot-Lavallee L."/>
            <person name="Salas-Leiva D."/>
            <person name="Curtis B.A."/>
            <person name="Zahonova K."/>
            <person name="Pipaliya S."/>
            <person name="Dacks J."/>
            <person name="Roger A.J."/>
        </authorList>
    </citation>
    <scope>NUCLEOTIDE SEQUENCE</scope>
    <source>
        <strain evidence="2">Schooner1</strain>
    </source>
</reference>
<feature type="compositionally biased region" description="Basic and acidic residues" evidence="1">
    <location>
        <begin position="95"/>
        <end position="114"/>
    </location>
</feature>
<proteinExistence type="predicted"/>
<comment type="caution">
    <text evidence="2">The sequence shown here is derived from an EMBL/GenBank/DDBJ whole genome shotgun (WGS) entry which is preliminary data.</text>
</comment>
<dbReference type="EMBL" id="JAOAOG010000272">
    <property type="protein sequence ID" value="KAJ6233985.1"/>
    <property type="molecule type" value="Genomic_DNA"/>
</dbReference>